<keyword evidence="2" id="KW-1185">Reference proteome</keyword>
<comment type="caution">
    <text evidence="1">The sequence shown here is derived from an EMBL/GenBank/DDBJ whole genome shotgun (WGS) entry which is preliminary data.</text>
</comment>
<evidence type="ECO:0008006" key="3">
    <source>
        <dbReference type="Google" id="ProtNLM"/>
    </source>
</evidence>
<evidence type="ECO:0000313" key="2">
    <source>
        <dbReference type="Proteomes" id="UP000078503"/>
    </source>
</evidence>
<dbReference type="RefSeq" id="WP_068333818.1">
    <property type="nucleotide sequence ID" value="NZ_LVHF01000029.1"/>
</dbReference>
<evidence type="ECO:0000313" key="1">
    <source>
        <dbReference type="EMBL" id="OAN13328.1"/>
    </source>
</evidence>
<dbReference type="STRING" id="858640.A3K86_16890"/>
<dbReference type="AlphaFoldDB" id="A0A178K7K8"/>
<dbReference type="InterPro" id="IPR021352">
    <property type="entry name" value="DUF2971"/>
</dbReference>
<name>A0A178K7K8_9GAMM</name>
<organism evidence="1 2">
    <name type="scientific">Photobacterium jeanii</name>
    <dbReference type="NCBI Taxonomy" id="858640"/>
    <lineage>
        <taxon>Bacteria</taxon>
        <taxon>Pseudomonadati</taxon>
        <taxon>Pseudomonadota</taxon>
        <taxon>Gammaproteobacteria</taxon>
        <taxon>Vibrionales</taxon>
        <taxon>Vibrionaceae</taxon>
        <taxon>Photobacterium</taxon>
    </lineage>
</organism>
<dbReference type="Pfam" id="PF11185">
    <property type="entry name" value="DUF2971"/>
    <property type="match status" value="1"/>
</dbReference>
<dbReference type="EMBL" id="LVHF01000029">
    <property type="protein sequence ID" value="OAN13328.1"/>
    <property type="molecule type" value="Genomic_DNA"/>
</dbReference>
<protein>
    <recommendedName>
        <fullName evidence="3">DUF2971 domain-containing protein</fullName>
    </recommendedName>
</protein>
<gene>
    <name evidence="1" type="ORF">A3K86_16890</name>
</gene>
<dbReference type="OrthoDB" id="8550178at2"/>
<dbReference type="Proteomes" id="UP000078503">
    <property type="component" value="Unassembled WGS sequence"/>
</dbReference>
<sequence>MRLFHYTSLSALLSVVRNQSVWLTDIRYLNDSKELHDGIERLVADVSYAQTDMFTNFDYHDKASNFVVKALTDFAEFGSSEDPLFVFSLSSQWDCLSQWRAYGSYAIEFHHDVLSSELGEIKQCIYSNETKNKISRKEVSASISDISADMGKNHGCQSVDSLDSITSLINIAATFKHNGFSEENEQRIILSSSVSSESYPSNVKFRNRGELLIPYIEKEISLDSIKSITVGPIKDQELAYQAMCEFIDGINKNWQFESNNTEFEIQVKKSKIPYRG</sequence>
<reference evidence="1 2" key="1">
    <citation type="submission" date="2016-03" db="EMBL/GenBank/DDBJ databases">
        <title>Photobacterium proteolyticum sp. nov. a protease producing bacterium isolated from ocean sediments of Laizhou Bay.</title>
        <authorList>
            <person name="Li Y."/>
        </authorList>
    </citation>
    <scope>NUCLEOTIDE SEQUENCE [LARGE SCALE GENOMIC DNA]</scope>
    <source>
        <strain evidence="1 2">R-40508</strain>
    </source>
</reference>
<proteinExistence type="predicted"/>
<accession>A0A178K7K8</accession>